<dbReference type="PROSITE" id="PS51746">
    <property type="entry name" value="PPM_2"/>
    <property type="match status" value="1"/>
</dbReference>
<feature type="transmembrane region" description="Helical" evidence="2">
    <location>
        <begin position="321"/>
        <end position="344"/>
    </location>
</feature>
<dbReference type="CDD" id="cd00143">
    <property type="entry name" value="PP2Cc"/>
    <property type="match status" value="1"/>
</dbReference>
<proteinExistence type="predicted"/>
<dbReference type="SMART" id="SM00331">
    <property type="entry name" value="PP2C_SIG"/>
    <property type="match status" value="1"/>
</dbReference>
<dbReference type="PANTHER" id="PTHR47992">
    <property type="entry name" value="PROTEIN PHOSPHATASE"/>
    <property type="match status" value="1"/>
</dbReference>
<feature type="compositionally biased region" description="Low complexity" evidence="1">
    <location>
        <begin position="278"/>
        <end position="293"/>
    </location>
</feature>
<gene>
    <name evidence="4" type="ORF">GCM10025865_13910</name>
</gene>
<sequence>MRCAARSDVGLVRSNNQDSAFAGANLVVVADGMGGHAGGDVASALTITALAPLDHEPDDPDQALSALEVSIDAARQSLVERMQADPRLAGMGTTVTAMLRAGNRLALAHLGDSRAYLLRDGELAQVTTDHTFVQHLVDSGRITAAEAETHPQRNVVMRVLGDFDVDLTPDLSVREAVPGDRWLLCSDGLSGFVGIDEMAAILNDVPDVDACADTLLQLALRAGSTDNITAVVADVVDLDAVATGDGADGVADPTLGAPQIVGSAATVPMHDVPATQALTAGTSSDTATATEATPVDQDEADHEPDETGPTDARDAPRRRPWIPVLATLLVLAVLAGATWAAYAWTQTRYFIGESDGKVAVYQGVPSTIGPIELFSVVDVSTTEVENLPGYLQERLEQTIPETTLIDARLRMEAIASDAVVPVEPTPTATPEATPTPTATATEAAG</sequence>
<dbReference type="RefSeq" id="WP_286219123.1">
    <property type="nucleotide sequence ID" value="NZ_AP027729.1"/>
</dbReference>
<reference evidence="5" key="1">
    <citation type="journal article" date="2019" name="Int. J. Syst. Evol. Microbiol.">
        <title>The Global Catalogue of Microorganisms (GCM) 10K type strain sequencing project: providing services to taxonomists for standard genome sequencing and annotation.</title>
        <authorList>
            <consortium name="The Broad Institute Genomics Platform"/>
            <consortium name="The Broad Institute Genome Sequencing Center for Infectious Disease"/>
            <person name="Wu L."/>
            <person name="Ma J."/>
        </authorList>
    </citation>
    <scope>NUCLEOTIDE SEQUENCE [LARGE SCALE GENOMIC DNA]</scope>
    <source>
        <strain evidence="5">NBRC 108565</strain>
    </source>
</reference>
<accession>A0ABN6XEH5</accession>
<feature type="region of interest" description="Disordered" evidence="1">
    <location>
        <begin position="423"/>
        <end position="445"/>
    </location>
</feature>
<dbReference type="InterPro" id="IPR015655">
    <property type="entry name" value="PP2C"/>
</dbReference>
<organism evidence="4 5">
    <name type="scientific">Paraoerskovia sediminicola</name>
    <dbReference type="NCBI Taxonomy" id="1138587"/>
    <lineage>
        <taxon>Bacteria</taxon>
        <taxon>Bacillati</taxon>
        <taxon>Actinomycetota</taxon>
        <taxon>Actinomycetes</taxon>
        <taxon>Micrococcales</taxon>
        <taxon>Cellulomonadaceae</taxon>
        <taxon>Paraoerskovia</taxon>
    </lineage>
</organism>
<protein>
    <submittedName>
        <fullName evidence="4">Serine/threonine protein phosphatase</fullName>
    </submittedName>
</protein>
<evidence type="ECO:0000256" key="1">
    <source>
        <dbReference type="SAM" id="MobiDB-lite"/>
    </source>
</evidence>
<feature type="domain" description="PPM-type phosphatase" evidence="3">
    <location>
        <begin position="2"/>
        <end position="235"/>
    </location>
</feature>
<keyword evidence="5" id="KW-1185">Reference proteome</keyword>
<evidence type="ECO:0000313" key="4">
    <source>
        <dbReference type="EMBL" id="BDZ42092.1"/>
    </source>
</evidence>
<dbReference type="Proteomes" id="UP001321475">
    <property type="component" value="Chromosome"/>
</dbReference>
<evidence type="ECO:0000313" key="5">
    <source>
        <dbReference type="Proteomes" id="UP001321475"/>
    </source>
</evidence>
<evidence type="ECO:0000259" key="3">
    <source>
        <dbReference type="PROSITE" id="PS51746"/>
    </source>
</evidence>
<evidence type="ECO:0000256" key="2">
    <source>
        <dbReference type="SAM" id="Phobius"/>
    </source>
</evidence>
<keyword evidence="2" id="KW-0812">Transmembrane</keyword>
<dbReference type="InterPro" id="IPR036457">
    <property type="entry name" value="PPM-type-like_dom_sf"/>
</dbReference>
<feature type="region of interest" description="Disordered" evidence="1">
    <location>
        <begin position="278"/>
        <end position="316"/>
    </location>
</feature>
<keyword evidence="2" id="KW-0472">Membrane</keyword>
<feature type="compositionally biased region" description="Acidic residues" evidence="1">
    <location>
        <begin position="296"/>
        <end position="308"/>
    </location>
</feature>
<dbReference type="Pfam" id="PF13672">
    <property type="entry name" value="PP2C_2"/>
    <property type="match status" value="1"/>
</dbReference>
<keyword evidence="2" id="KW-1133">Transmembrane helix</keyword>
<name>A0ABN6XEH5_9CELL</name>
<dbReference type="Gene3D" id="3.60.40.10">
    <property type="entry name" value="PPM-type phosphatase domain"/>
    <property type="match status" value="1"/>
</dbReference>
<dbReference type="InterPro" id="IPR001932">
    <property type="entry name" value="PPM-type_phosphatase-like_dom"/>
</dbReference>
<dbReference type="SUPFAM" id="SSF81606">
    <property type="entry name" value="PP2C-like"/>
    <property type="match status" value="1"/>
</dbReference>
<dbReference type="EMBL" id="AP027729">
    <property type="protein sequence ID" value="BDZ42092.1"/>
    <property type="molecule type" value="Genomic_DNA"/>
</dbReference>
<dbReference type="SMART" id="SM00332">
    <property type="entry name" value="PP2Cc"/>
    <property type="match status" value="1"/>
</dbReference>